<keyword evidence="2 7" id="KW-0349">Heme</keyword>
<dbReference type="InterPro" id="IPR008972">
    <property type="entry name" value="Cupredoxin"/>
</dbReference>
<reference evidence="10 11" key="1">
    <citation type="submission" date="2020-05" db="EMBL/GenBank/DDBJ databases">
        <title>Aquincola sp. isolate from soil.</title>
        <authorList>
            <person name="Han J."/>
            <person name="Kim D.-U."/>
        </authorList>
    </citation>
    <scope>NUCLEOTIDE SEQUENCE [LARGE SCALE GENOMIC DNA]</scope>
    <source>
        <strain evidence="10 11">S2</strain>
    </source>
</reference>
<keyword evidence="3 7" id="KW-0479">Metal-binding</keyword>
<dbReference type="InterPro" id="IPR009056">
    <property type="entry name" value="Cyt_c-like_dom"/>
</dbReference>
<evidence type="ECO:0000256" key="3">
    <source>
        <dbReference type="ARBA" id="ARBA00022723"/>
    </source>
</evidence>
<dbReference type="PROSITE" id="PS51007">
    <property type="entry name" value="CYTC"/>
    <property type="match status" value="1"/>
</dbReference>
<dbReference type="CDD" id="cd11020">
    <property type="entry name" value="CuRO_1_CuNIR"/>
    <property type="match status" value="1"/>
</dbReference>
<evidence type="ECO:0000313" key="10">
    <source>
        <dbReference type="EMBL" id="NRF67300.1"/>
    </source>
</evidence>
<gene>
    <name evidence="10" type="ORF">HLB44_09920</name>
</gene>
<dbReference type="PANTHER" id="PTHR11709">
    <property type="entry name" value="MULTI-COPPER OXIDASE"/>
    <property type="match status" value="1"/>
</dbReference>
<accession>A0ABX2EFD0</accession>
<dbReference type="EMBL" id="JABRWJ010000003">
    <property type="protein sequence ID" value="NRF67300.1"/>
    <property type="molecule type" value="Genomic_DNA"/>
</dbReference>
<dbReference type="CDD" id="cd04208">
    <property type="entry name" value="CuRO_2_CuNIR"/>
    <property type="match status" value="1"/>
</dbReference>
<evidence type="ECO:0000256" key="8">
    <source>
        <dbReference type="SAM" id="MobiDB-lite"/>
    </source>
</evidence>
<keyword evidence="4" id="KW-0560">Oxidoreductase</keyword>
<evidence type="ECO:0000256" key="5">
    <source>
        <dbReference type="ARBA" id="ARBA00023004"/>
    </source>
</evidence>
<comment type="caution">
    <text evidence="10">The sequence shown here is derived from an EMBL/GenBank/DDBJ whole genome shotgun (WGS) entry which is preliminary data.</text>
</comment>
<dbReference type="SUPFAM" id="SSF49503">
    <property type="entry name" value="Cupredoxins"/>
    <property type="match status" value="2"/>
</dbReference>
<keyword evidence="5 7" id="KW-0408">Iron</keyword>
<feature type="region of interest" description="Disordered" evidence="8">
    <location>
        <begin position="517"/>
        <end position="539"/>
    </location>
</feature>
<dbReference type="PANTHER" id="PTHR11709:SF394">
    <property type="entry name" value="FI03373P-RELATED"/>
    <property type="match status" value="1"/>
</dbReference>
<name>A0ABX2EFD0_9BURK</name>
<sequence length="539" mass="58284">MWTRPATVQGDPMRHARKPLTLVERAARLRRRSWACSALSAALVLTLVACRGGGSGDGATAPSTPSPAAAAKPDLYDLLEMDFKTPAAVVTNERHTGPFAAGDALTMGAVLKPLTPGPVKEIRLDTTHKIIEIAPGVMFSAWTFGDTVPGPVVRARVGDRIKFTMSNRSDEPVPGLRMTAAPMMHSMDFHSAMVSPQDKYRSIAPGQTIAFEFTLNYPGVFMYHCGTPMVLEHIASGMYGMMIVEPRAGYPTKVDREYAVTQSEFYTRPDPRKSKVNGQILHVLDNDRLRAKAPTYTVFNGRHNGMVDKPLDAKPGERVRLFVMNVGPSNTSSFHVVGTIFDRVWVDGNPDNQFRGMQTVLLGSSSGAIVEFIIPEAGSYVMVDHHFANASQGAVGLIAAGGKPEGGAPEHHNIPAPGSPTDPQAVQGKLAFESKCLACHSVGGGDKLGPDVLGTTKRHDAAWLTRWLKAPEQMLQTDATAKALLDKWKLPMPNQGLSDEEIKQYLAYFKWADQNLQPQAKAPPQPAAPPVAASQARKP</sequence>
<dbReference type="InterPro" id="IPR011707">
    <property type="entry name" value="Cu-oxidase-like_N"/>
</dbReference>
<evidence type="ECO:0000256" key="2">
    <source>
        <dbReference type="ARBA" id="ARBA00022617"/>
    </source>
</evidence>
<evidence type="ECO:0000256" key="7">
    <source>
        <dbReference type="PROSITE-ProRule" id="PRU00433"/>
    </source>
</evidence>
<dbReference type="Gene3D" id="1.10.760.10">
    <property type="entry name" value="Cytochrome c-like domain"/>
    <property type="match status" value="1"/>
</dbReference>
<evidence type="ECO:0000313" key="11">
    <source>
        <dbReference type="Proteomes" id="UP000737171"/>
    </source>
</evidence>
<dbReference type="Gene3D" id="2.60.40.420">
    <property type="entry name" value="Cupredoxins - blue copper proteins"/>
    <property type="match status" value="2"/>
</dbReference>
<keyword evidence="11" id="KW-1185">Reference proteome</keyword>
<dbReference type="SUPFAM" id="SSF46626">
    <property type="entry name" value="Cytochrome c"/>
    <property type="match status" value="1"/>
</dbReference>
<dbReference type="InterPro" id="IPR045087">
    <property type="entry name" value="Cu-oxidase_fam"/>
</dbReference>
<evidence type="ECO:0000256" key="6">
    <source>
        <dbReference type="ARBA" id="ARBA00023008"/>
    </source>
</evidence>
<evidence type="ECO:0000259" key="9">
    <source>
        <dbReference type="PROSITE" id="PS51007"/>
    </source>
</evidence>
<evidence type="ECO:0000256" key="1">
    <source>
        <dbReference type="ARBA" id="ARBA00004418"/>
    </source>
</evidence>
<dbReference type="Pfam" id="PF00034">
    <property type="entry name" value="Cytochrom_C"/>
    <property type="match status" value="1"/>
</dbReference>
<dbReference type="InterPro" id="IPR036909">
    <property type="entry name" value="Cyt_c-like_dom_sf"/>
</dbReference>
<organism evidence="10 11">
    <name type="scientific">Pseudaquabacterium terrae</name>
    <dbReference type="NCBI Taxonomy" id="2732868"/>
    <lineage>
        <taxon>Bacteria</taxon>
        <taxon>Pseudomonadati</taxon>
        <taxon>Pseudomonadota</taxon>
        <taxon>Betaproteobacteria</taxon>
        <taxon>Burkholderiales</taxon>
        <taxon>Sphaerotilaceae</taxon>
        <taxon>Pseudaquabacterium</taxon>
    </lineage>
</organism>
<dbReference type="Proteomes" id="UP000737171">
    <property type="component" value="Unassembled WGS sequence"/>
</dbReference>
<comment type="subcellular location">
    <subcellularLocation>
        <location evidence="1">Periplasm</location>
    </subcellularLocation>
</comment>
<evidence type="ECO:0000256" key="4">
    <source>
        <dbReference type="ARBA" id="ARBA00023002"/>
    </source>
</evidence>
<protein>
    <submittedName>
        <fullName evidence="10">Multicopper oxidase domain-containing protein</fullName>
    </submittedName>
</protein>
<proteinExistence type="predicted"/>
<feature type="region of interest" description="Disordered" evidence="8">
    <location>
        <begin position="403"/>
        <end position="423"/>
    </location>
</feature>
<feature type="compositionally biased region" description="Low complexity" evidence="8">
    <location>
        <begin position="530"/>
        <end position="539"/>
    </location>
</feature>
<keyword evidence="6" id="KW-0186">Copper</keyword>
<feature type="domain" description="Cytochrome c" evidence="9">
    <location>
        <begin position="423"/>
        <end position="513"/>
    </location>
</feature>
<dbReference type="Pfam" id="PF07732">
    <property type="entry name" value="Cu-oxidase_3"/>
    <property type="match status" value="1"/>
</dbReference>